<dbReference type="Gene3D" id="3.40.50.300">
    <property type="entry name" value="P-loop containing nucleotide triphosphate hydrolases"/>
    <property type="match status" value="2"/>
</dbReference>
<dbReference type="InterPro" id="IPR050079">
    <property type="entry name" value="DEAD_box_RNA_helicase"/>
</dbReference>
<dbReference type="RefSeq" id="WP_090728674.1">
    <property type="nucleotide sequence ID" value="NZ_FOOU01000009.1"/>
</dbReference>
<dbReference type="GO" id="GO:0003724">
    <property type="term" value="F:RNA helicase activity"/>
    <property type="evidence" value="ECO:0007669"/>
    <property type="project" value="UniProtKB-UniRule"/>
</dbReference>
<comment type="function">
    <text evidence="7">DEAD-box RNA helicase involved in RNA degradation. Has RNA-dependent ATPase activity and unwinds double-stranded RNA.</text>
</comment>
<feature type="region of interest" description="Disordered" evidence="9">
    <location>
        <begin position="1"/>
        <end position="52"/>
    </location>
</feature>
<feature type="compositionally biased region" description="Basic and acidic residues" evidence="9">
    <location>
        <begin position="19"/>
        <end position="31"/>
    </location>
</feature>
<dbReference type="GO" id="GO:0016887">
    <property type="term" value="F:ATP hydrolysis activity"/>
    <property type="evidence" value="ECO:0007669"/>
    <property type="project" value="RHEA"/>
</dbReference>
<feature type="domain" description="Helicase ATP-binding" evidence="10">
    <location>
        <begin position="92"/>
        <end position="273"/>
    </location>
</feature>
<evidence type="ECO:0000256" key="1">
    <source>
        <dbReference type="ARBA" id="ARBA00022490"/>
    </source>
</evidence>
<dbReference type="Pfam" id="PF00270">
    <property type="entry name" value="DEAD"/>
    <property type="match status" value="1"/>
</dbReference>
<dbReference type="GO" id="GO:0003723">
    <property type="term" value="F:RNA binding"/>
    <property type="evidence" value="ECO:0007669"/>
    <property type="project" value="UniProtKB-UniRule"/>
</dbReference>
<evidence type="ECO:0000256" key="3">
    <source>
        <dbReference type="ARBA" id="ARBA00022801"/>
    </source>
</evidence>
<dbReference type="InterPro" id="IPR027417">
    <property type="entry name" value="P-loop_NTPase"/>
</dbReference>
<evidence type="ECO:0000256" key="8">
    <source>
        <dbReference type="PROSITE-ProRule" id="PRU00552"/>
    </source>
</evidence>
<dbReference type="GO" id="GO:0006401">
    <property type="term" value="P:RNA catabolic process"/>
    <property type="evidence" value="ECO:0007669"/>
    <property type="project" value="UniProtKB-UniRule"/>
</dbReference>
<evidence type="ECO:0000256" key="5">
    <source>
        <dbReference type="ARBA" id="ARBA00022840"/>
    </source>
</evidence>
<dbReference type="InterPro" id="IPR023554">
    <property type="entry name" value="RNA_helicase_ATP-dep_RhlB"/>
</dbReference>
<dbReference type="Pfam" id="PF00271">
    <property type="entry name" value="Helicase_C"/>
    <property type="match status" value="1"/>
</dbReference>
<evidence type="ECO:0000256" key="7">
    <source>
        <dbReference type="HAMAP-Rule" id="MF_00661"/>
    </source>
</evidence>
<dbReference type="PROSITE" id="PS00039">
    <property type="entry name" value="DEAD_ATP_HELICASE"/>
    <property type="match status" value="1"/>
</dbReference>
<dbReference type="InterPro" id="IPR001650">
    <property type="entry name" value="Helicase_C-like"/>
</dbReference>
<evidence type="ECO:0000313" key="14">
    <source>
        <dbReference type="Proteomes" id="UP000198623"/>
    </source>
</evidence>
<dbReference type="InterPro" id="IPR014014">
    <property type="entry name" value="RNA_helicase_DEAD_Q_motif"/>
</dbReference>
<comment type="similarity">
    <text evidence="7">Belongs to the DEAD box helicase family. RhlB subfamily.</text>
</comment>
<keyword evidence="6 7" id="KW-0694">RNA-binding</keyword>
<gene>
    <name evidence="7" type="primary">rhlB</name>
    <name evidence="13" type="ORF">SAMN05216175_109143</name>
</gene>
<evidence type="ECO:0000313" key="13">
    <source>
        <dbReference type="EMBL" id="SFG61358.1"/>
    </source>
</evidence>
<evidence type="ECO:0000256" key="2">
    <source>
        <dbReference type="ARBA" id="ARBA00022741"/>
    </source>
</evidence>
<dbReference type="PROSITE" id="PS51192">
    <property type="entry name" value="HELICASE_ATP_BIND_1"/>
    <property type="match status" value="1"/>
</dbReference>
<comment type="subunit">
    <text evidence="7">Component of the RNA degradosome, which is a multiprotein complex involved in RNA processing and mRNA degradation.</text>
</comment>
<dbReference type="EC" id="3.6.4.13" evidence="7"/>
<proteinExistence type="inferred from homology"/>
<dbReference type="PANTHER" id="PTHR47959:SF10">
    <property type="entry name" value="ATP-DEPENDENT RNA HELICASE RHLB"/>
    <property type="match status" value="1"/>
</dbReference>
<evidence type="ECO:0000256" key="6">
    <source>
        <dbReference type="ARBA" id="ARBA00022884"/>
    </source>
</evidence>
<accession>A0A1I2T8V5</accession>
<reference evidence="14" key="1">
    <citation type="submission" date="2016-10" db="EMBL/GenBank/DDBJ databases">
        <authorList>
            <person name="Varghese N."/>
            <person name="Submissions S."/>
        </authorList>
    </citation>
    <scope>NUCLEOTIDE SEQUENCE [LARGE SCALE GENOMIC DNA]</scope>
    <source>
        <strain evidence="14">CGMCC 1.10971</strain>
    </source>
</reference>
<comment type="catalytic activity">
    <reaction evidence="7">
        <text>ATP + H2O = ADP + phosphate + H(+)</text>
        <dbReference type="Rhea" id="RHEA:13065"/>
        <dbReference type="ChEBI" id="CHEBI:15377"/>
        <dbReference type="ChEBI" id="CHEBI:15378"/>
        <dbReference type="ChEBI" id="CHEBI:30616"/>
        <dbReference type="ChEBI" id="CHEBI:43474"/>
        <dbReference type="ChEBI" id="CHEBI:456216"/>
        <dbReference type="EC" id="3.6.4.13"/>
    </reaction>
</comment>
<keyword evidence="3 7" id="KW-0378">Hydrolase</keyword>
<feature type="region of interest" description="Disordered" evidence="9">
    <location>
        <begin position="493"/>
        <end position="537"/>
    </location>
</feature>
<dbReference type="SUPFAM" id="SSF52540">
    <property type="entry name" value="P-loop containing nucleoside triphosphate hydrolases"/>
    <property type="match status" value="1"/>
</dbReference>
<organism evidence="13 14">
    <name type="scientific">Neptunomonas qingdaonensis</name>
    <dbReference type="NCBI Taxonomy" id="1045558"/>
    <lineage>
        <taxon>Bacteria</taxon>
        <taxon>Pseudomonadati</taxon>
        <taxon>Pseudomonadota</taxon>
        <taxon>Gammaproteobacteria</taxon>
        <taxon>Oceanospirillales</taxon>
        <taxon>Oceanospirillaceae</taxon>
        <taxon>Neptunomonas</taxon>
    </lineage>
</organism>
<evidence type="ECO:0000259" key="10">
    <source>
        <dbReference type="PROSITE" id="PS51192"/>
    </source>
</evidence>
<dbReference type="STRING" id="1045558.SAMN05216175_109143"/>
<feature type="domain" description="Helicase C-terminal" evidence="11">
    <location>
        <begin position="299"/>
        <end position="444"/>
    </location>
</feature>
<dbReference type="EMBL" id="FOOU01000009">
    <property type="protein sequence ID" value="SFG61358.1"/>
    <property type="molecule type" value="Genomic_DNA"/>
</dbReference>
<dbReference type="InterPro" id="IPR011545">
    <property type="entry name" value="DEAD/DEAH_box_helicase_dom"/>
</dbReference>
<evidence type="ECO:0000256" key="4">
    <source>
        <dbReference type="ARBA" id="ARBA00022806"/>
    </source>
</evidence>
<dbReference type="AlphaFoldDB" id="A0A1I2T8V5"/>
<dbReference type="GO" id="GO:0005829">
    <property type="term" value="C:cytosol"/>
    <property type="evidence" value="ECO:0007669"/>
    <property type="project" value="TreeGrafter"/>
</dbReference>
<sequence>MTLEESKPGNLNETTSVKDAAKEKGERENKRRSSGRARKPMNKSSDWTPDDSAVAIEEGKKRFHDFSLPDKLMHAIHDLGFEYCTPIQADTIKPALAGKDIIGKAQTGTGKTAAFLVGIITDLLDFQLEDKQRQGEPRALIIAPTRELALQIAADAVLLCKYTDINVVSIVGGMDYEKQRKELKAGPVGILVATPGRLIDFVRSKEVDLHNVEVLVLDEADRMLSMGFIPDVRTIIRNTPRKGDERQTLLYSATFTDDIMSLARQWTHEPVQIEIEAERRSTDNISQKVFLVSSHEKYKLLRNYIRVNNIERVIVFGNRRHETRDLAEKLKRDGVKAALMSGEIPQHKRVKTLEDFKSGKIEVLVATDVAGRGIHIDGVTHVVNYQLPEDAEDYVHRIGRTGRAGATGTSICFACENDSFMIPEIEAETGVKLECIHPSEELLADPNAYKNSVPAVVEQADNLLSNNETSGLNAAPGSNISPDTAAVDDVVDQPELVPEASSEEHLAAPPQEKQAESLPAEIDNTEVDNIKVKSGNV</sequence>
<dbReference type="OrthoDB" id="9808889at2"/>
<dbReference type="PROSITE" id="PS51195">
    <property type="entry name" value="Q_MOTIF"/>
    <property type="match status" value="1"/>
</dbReference>
<keyword evidence="14" id="KW-1185">Reference proteome</keyword>
<dbReference type="NCBIfam" id="NF002340">
    <property type="entry name" value="PRK01297.1"/>
    <property type="match status" value="1"/>
</dbReference>
<dbReference type="Proteomes" id="UP000198623">
    <property type="component" value="Unassembled WGS sequence"/>
</dbReference>
<dbReference type="CDD" id="cd18787">
    <property type="entry name" value="SF2_C_DEAD"/>
    <property type="match status" value="1"/>
</dbReference>
<feature type="short sequence motif" description="Q motif" evidence="8">
    <location>
        <begin position="61"/>
        <end position="89"/>
    </location>
</feature>
<dbReference type="SMART" id="SM00487">
    <property type="entry name" value="DEXDc"/>
    <property type="match status" value="1"/>
</dbReference>
<feature type="domain" description="DEAD-box RNA helicase Q" evidence="12">
    <location>
        <begin position="61"/>
        <end position="89"/>
    </location>
</feature>
<name>A0A1I2T8V5_9GAMM</name>
<dbReference type="CDD" id="cd00268">
    <property type="entry name" value="DEADc"/>
    <property type="match status" value="1"/>
</dbReference>
<dbReference type="PANTHER" id="PTHR47959">
    <property type="entry name" value="ATP-DEPENDENT RNA HELICASE RHLE-RELATED"/>
    <property type="match status" value="1"/>
</dbReference>
<feature type="compositionally biased region" description="Basic residues" evidence="9">
    <location>
        <begin position="32"/>
        <end position="41"/>
    </location>
</feature>
<dbReference type="InterPro" id="IPR000629">
    <property type="entry name" value="RNA-helicase_DEAD-box_CS"/>
</dbReference>
<dbReference type="InterPro" id="IPR044742">
    <property type="entry name" value="DEAD/DEAH_RhlB"/>
</dbReference>
<dbReference type="PROSITE" id="PS51194">
    <property type="entry name" value="HELICASE_CTER"/>
    <property type="match status" value="1"/>
</dbReference>
<dbReference type="InterPro" id="IPR014001">
    <property type="entry name" value="Helicase_ATP-bd"/>
</dbReference>
<keyword evidence="4 7" id="KW-0347">Helicase</keyword>
<evidence type="ECO:0000256" key="9">
    <source>
        <dbReference type="SAM" id="MobiDB-lite"/>
    </source>
</evidence>
<dbReference type="HAMAP" id="MF_00661">
    <property type="entry name" value="DEAD_helicase_RhlB"/>
    <property type="match status" value="1"/>
</dbReference>
<dbReference type="GO" id="GO:0005524">
    <property type="term" value="F:ATP binding"/>
    <property type="evidence" value="ECO:0007669"/>
    <property type="project" value="UniProtKB-UniRule"/>
</dbReference>
<keyword evidence="1 7" id="KW-0963">Cytoplasm</keyword>
<keyword evidence="5 7" id="KW-0067">ATP-binding</keyword>
<evidence type="ECO:0000259" key="11">
    <source>
        <dbReference type="PROSITE" id="PS51194"/>
    </source>
</evidence>
<protein>
    <recommendedName>
        <fullName evidence="7">ATP-dependent RNA helicase RhlB</fullName>
        <ecNumber evidence="7">3.6.4.13</ecNumber>
    </recommendedName>
</protein>
<dbReference type="SMART" id="SM00490">
    <property type="entry name" value="HELICc"/>
    <property type="match status" value="1"/>
</dbReference>
<comment type="subcellular location">
    <subcellularLocation>
        <location evidence="7">Cytoplasm</location>
    </subcellularLocation>
</comment>
<keyword evidence="2 7" id="KW-0547">Nucleotide-binding</keyword>
<evidence type="ECO:0000259" key="12">
    <source>
        <dbReference type="PROSITE" id="PS51195"/>
    </source>
</evidence>